<keyword evidence="1" id="KW-0472">Membrane</keyword>
<feature type="transmembrane region" description="Helical" evidence="1">
    <location>
        <begin position="61"/>
        <end position="78"/>
    </location>
</feature>
<feature type="transmembrane region" description="Helical" evidence="1">
    <location>
        <begin position="442"/>
        <end position="465"/>
    </location>
</feature>
<proteinExistence type="predicted"/>
<dbReference type="OrthoDB" id="86125at2"/>
<keyword evidence="1" id="KW-1133">Transmembrane helix</keyword>
<gene>
    <name evidence="2" type="ORF">Gferi_11730</name>
</gene>
<keyword evidence="3" id="KW-1185">Reference proteome</keyword>
<dbReference type="EMBL" id="CP017269">
    <property type="protein sequence ID" value="AOT70205.1"/>
    <property type="molecule type" value="Genomic_DNA"/>
</dbReference>
<feature type="transmembrane region" description="Helical" evidence="1">
    <location>
        <begin position="282"/>
        <end position="300"/>
    </location>
</feature>
<evidence type="ECO:0000313" key="2">
    <source>
        <dbReference type="EMBL" id="AOT70205.1"/>
    </source>
</evidence>
<organism evidence="2 3">
    <name type="scientific">Geosporobacter ferrireducens</name>
    <dbReference type="NCBI Taxonomy" id="1424294"/>
    <lineage>
        <taxon>Bacteria</taxon>
        <taxon>Bacillati</taxon>
        <taxon>Bacillota</taxon>
        <taxon>Clostridia</taxon>
        <taxon>Peptostreptococcales</taxon>
        <taxon>Thermotaleaceae</taxon>
        <taxon>Geosporobacter</taxon>
    </lineage>
</organism>
<dbReference type="InterPro" id="IPR003474">
    <property type="entry name" value="Glcn_transporter"/>
</dbReference>
<feature type="transmembrane region" description="Helical" evidence="1">
    <location>
        <begin position="101"/>
        <end position="129"/>
    </location>
</feature>
<dbReference type="PANTHER" id="PTHR30354:SF7">
    <property type="entry name" value="BLL7963 PROTEIN"/>
    <property type="match status" value="1"/>
</dbReference>
<feature type="transmembrane region" description="Helical" evidence="1">
    <location>
        <begin position="31"/>
        <end position="49"/>
    </location>
</feature>
<sequence length="466" mass="48534">MIMGVFGIILSLGLLMYLAYRGITVLVLAPILALLAVLMSGEASLLPTYTEVFMVNLANYLKSYFPLFLLGAIFGKLMDETGAAKAIAHAIVEKLGKNRSILAIVLSCGILTYGGVSLFVVAFAVYPLAAALFKETGMPKRLIPACIALGSFTFTMTALPGTPQIQNAIPIPFFKTDAYAAPVLGLIAGIVMFSLGTLWIQQRAKKMIAAGEGYLPDYMTDETAATVEAGVEAKMPPLGLSLIPIGIVLLLNFWLSKVYFPGQTEALTPILEKFGTTPGKVIGIWSIIVSLVISIIFILVTNYKRINVMEAVNKGAYGSMLAILNTASEVGYGNVIAGLAAFAAVKGALLGIAPGNPLISEAISVNVLAGITGSASGGMSIALGALGETYYNLAIAKGINPQVLHRIAALACGGLDSLPHNGAVITLLGICGLNHKLSYADVGMVSVVIPLATTIVAVILGTIGIV</sequence>
<dbReference type="STRING" id="1424294.Gferi_11730"/>
<reference evidence="2 3" key="1">
    <citation type="submission" date="2016-09" db="EMBL/GenBank/DDBJ databases">
        <title>Genomic analysis reveals versatility of anaerobic energy metabolism of Geosporobacter ferrireducens IRF9 of phylum Firmicutes.</title>
        <authorList>
            <person name="Kim S.-J."/>
        </authorList>
    </citation>
    <scope>NUCLEOTIDE SEQUENCE [LARGE SCALE GENOMIC DNA]</scope>
    <source>
        <strain evidence="2 3">IRF9</strain>
    </source>
</reference>
<dbReference type="GO" id="GO:0015128">
    <property type="term" value="F:gluconate transmembrane transporter activity"/>
    <property type="evidence" value="ECO:0007669"/>
    <property type="project" value="InterPro"/>
</dbReference>
<dbReference type="GO" id="GO:0005886">
    <property type="term" value="C:plasma membrane"/>
    <property type="evidence" value="ECO:0007669"/>
    <property type="project" value="TreeGrafter"/>
</dbReference>
<dbReference type="KEGG" id="gfe:Gferi_11730"/>
<dbReference type="Pfam" id="PF02447">
    <property type="entry name" value="GntP_permease"/>
    <property type="match status" value="1"/>
</dbReference>
<feature type="transmembrane region" description="Helical" evidence="1">
    <location>
        <begin position="179"/>
        <end position="200"/>
    </location>
</feature>
<dbReference type="PANTHER" id="PTHR30354">
    <property type="entry name" value="GNT FAMILY GLUCONATE TRANSPORTER"/>
    <property type="match status" value="1"/>
</dbReference>
<evidence type="ECO:0000256" key="1">
    <source>
        <dbReference type="SAM" id="Phobius"/>
    </source>
</evidence>
<accession>A0A1D8GH12</accession>
<protein>
    <submittedName>
        <fullName evidence="2">Transporter</fullName>
    </submittedName>
</protein>
<feature type="transmembrane region" description="Helical" evidence="1">
    <location>
        <begin position="238"/>
        <end position="255"/>
    </location>
</feature>
<evidence type="ECO:0000313" key="3">
    <source>
        <dbReference type="Proteomes" id="UP000095743"/>
    </source>
</evidence>
<dbReference type="AlphaFoldDB" id="A0A1D8GH12"/>
<keyword evidence="1" id="KW-0812">Transmembrane</keyword>
<dbReference type="Proteomes" id="UP000095743">
    <property type="component" value="Chromosome"/>
</dbReference>
<name>A0A1D8GH12_9FIRM</name>
<feature type="transmembrane region" description="Helical" evidence="1">
    <location>
        <begin position="141"/>
        <end position="159"/>
    </location>
</feature>